<gene>
    <name evidence="2" type="ORF">E6G98_11440</name>
</gene>
<accession>A0A537LL36</accession>
<sequence length="170" mass="18964">MSVSSRELWTVLHGLIFGSLFLLAFAGGLAGLYSLRPEWVTVAGIRERLRRLLAGTWLMAVLAWITVLSGTYIVYPWYRAKAPDSPRSLLLANPATKLWHNFGMEWKEHVGWFAPILATAVAFTVLYYGPQLAREPRVRRALVWLFAFAFAAAGIAGVFGAFLNKVAPIR</sequence>
<feature type="transmembrane region" description="Helical" evidence="1">
    <location>
        <begin position="141"/>
        <end position="163"/>
    </location>
</feature>
<evidence type="ECO:0000313" key="3">
    <source>
        <dbReference type="Proteomes" id="UP000315217"/>
    </source>
</evidence>
<evidence type="ECO:0000256" key="1">
    <source>
        <dbReference type="SAM" id="Phobius"/>
    </source>
</evidence>
<feature type="transmembrane region" description="Helical" evidence="1">
    <location>
        <begin position="110"/>
        <end position="129"/>
    </location>
</feature>
<dbReference type="EMBL" id="VBAI01000182">
    <property type="protein sequence ID" value="TMJ08729.1"/>
    <property type="molecule type" value="Genomic_DNA"/>
</dbReference>
<comment type="caution">
    <text evidence="2">The sequence shown here is derived from an EMBL/GenBank/DDBJ whole genome shotgun (WGS) entry which is preliminary data.</text>
</comment>
<name>A0A537LL36_9BACT</name>
<proteinExistence type="predicted"/>
<feature type="transmembrane region" description="Helical" evidence="1">
    <location>
        <begin position="56"/>
        <end position="78"/>
    </location>
</feature>
<keyword evidence="1" id="KW-0812">Transmembrane</keyword>
<keyword evidence="1" id="KW-1133">Transmembrane helix</keyword>
<dbReference type="Proteomes" id="UP000315217">
    <property type="component" value="Unassembled WGS sequence"/>
</dbReference>
<feature type="transmembrane region" description="Helical" evidence="1">
    <location>
        <begin position="12"/>
        <end position="35"/>
    </location>
</feature>
<dbReference type="AlphaFoldDB" id="A0A537LL36"/>
<keyword evidence="1" id="KW-0472">Membrane</keyword>
<protein>
    <submittedName>
        <fullName evidence="2">Uncharacterized protein</fullName>
    </submittedName>
</protein>
<organism evidence="2 3">
    <name type="scientific">Candidatus Segetimicrobium genomatis</name>
    <dbReference type="NCBI Taxonomy" id="2569760"/>
    <lineage>
        <taxon>Bacteria</taxon>
        <taxon>Bacillati</taxon>
        <taxon>Candidatus Sysuimicrobiota</taxon>
        <taxon>Candidatus Sysuimicrobiia</taxon>
        <taxon>Candidatus Sysuimicrobiales</taxon>
        <taxon>Candidatus Segetimicrobiaceae</taxon>
        <taxon>Candidatus Segetimicrobium</taxon>
    </lineage>
</organism>
<evidence type="ECO:0000313" key="2">
    <source>
        <dbReference type="EMBL" id="TMJ08729.1"/>
    </source>
</evidence>
<reference evidence="2 3" key="1">
    <citation type="journal article" date="2019" name="Nat. Microbiol.">
        <title>Mediterranean grassland soil C-N compound turnover is dependent on rainfall and depth, and is mediated by genomically divergent microorganisms.</title>
        <authorList>
            <person name="Diamond S."/>
            <person name="Andeer P.F."/>
            <person name="Li Z."/>
            <person name="Crits-Christoph A."/>
            <person name="Burstein D."/>
            <person name="Anantharaman K."/>
            <person name="Lane K.R."/>
            <person name="Thomas B.C."/>
            <person name="Pan C."/>
            <person name="Northen T.R."/>
            <person name="Banfield J.F."/>
        </authorList>
    </citation>
    <scope>NUCLEOTIDE SEQUENCE [LARGE SCALE GENOMIC DNA]</scope>
    <source>
        <strain evidence="2">NP_1</strain>
    </source>
</reference>